<evidence type="ECO:0000256" key="5">
    <source>
        <dbReference type="ARBA" id="ARBA00038359"/>
    </source>
</evidence>
<evidence type="ECO:0000256" key="1">
    <source>
        <dbReference type="ARBA" id="ARBA00004141"/>
    </source>
</evidence>
<organism evidence="9 10">
    <name type="scientific">Aspergillus lucknowensis</name>
    <dbReference type="NCBI Taxonomy" id="176173"/>
    <lineage>
        <taxon>Eukaryota</taxon>
        <taxon>Fungi</taxon>
        <taxon>Dikarya</taxon>
        <taxon>Ascomycota</taxon>
        <taxon>Pezizomycotina</taxon>
        <taxon>Eurotiomycetes</taxon>
        <taxon>Eurotiomycetidae</taxon>
        <taxon>Eurotiales</taxon>
        <taxon>Aspergillaceae</taxon>
        <taxon>Aspergillus</taxon>
        <taxon>Aspergillus subgen. Nidulantes</taxon>
    </lineage>
</organism>
<dbReference type="Proteomes" id="UP001610432">
    <property type="component" value="Unassembled WGS sequence"/>
</dbReference>
<evidence type="ECO:0000313" key="9">
    <source>
        <dbReference type="EMBL" id="KAL2864848.1"/>
    </source>
</evidence>
<dbReference type="Pfam" id="PF20684">
    <property type="entry name" value="Fung_rhodopsin"/>
    <property type="match status" value="1"/>
</dbReference>
<name>A0ABR4LJY2_9EURO</name>
<evidence type="ECO:0000256" key="3">
    <source>
        <dbReference type="ARBA" id="ARBA00022989"/>
    </source>
</evidence>
<dbReference type="PANTHER" id="PTHR33048">
    <property type="entry name" value="PTH11-LIKE INTEGRAL MEMBRANE PROTEIN (AFU_ORTHOLOGUE AFUA_5G11245)"/>
    <property type="match status" value="1"/>
</dbReference>
<evidence type="ECO:0000256" key="7">
    <source>
        <dbReference type="SAM" id="Phobius"/>
    </source>
</evidence>
<protein>
    <recommendedName>
        <fullName evidence="8">Rhodopsin domain-containing protein</fullName>
    </recommendedName>
</protein>
<keyword evidence="4 7" id="KW-0472">Membrane</keyword>
<dbReference type="RefSeq" id="XP_070883827.1">
    <property type="nucleotide sequence ID" value="XM_071033472.1"/>
</dbReference>
<proteinExistence type="inferred from homology"/>
<feature type="transmembrane region" description="Helical" evidence="7">
    <location>
        <begin position="123"/>
        <end position="144"/>
    </location>
</feature>
<dbReference type="EMBL" id="JBFXLQ010000037">
    <property type="protein sequence ID" value="KAL2864848.1"/>
    <property type="molecule type" value="Genomic_DNA"/>
</dbReference>
<comment type="caution">
    <text evidence="9">The sequence shown here is derived from an EMBL/GenBank/DDBJ whole genome shotgun (WGS) entry which is preliminary data.</text>
</comment>
<keyword evidence="10" id="KW-1185">Reference proteome</keyword>
<reference evidence="9 10" key="1">
    <citation type="submission" date="2024-07" db="EMBL/GenBank/DDBJ databases">
        <title>Section-level genome sequencing and comparative genomics of Aspergillus sections Usti and Cavernicolus.</title>
        <authorList>
            <consortium name="Lawrence Berkeley National Laboratory"/>
            <person name="Nybo J.L."/>
            <person name="Vesth T.C."/>
            <person name="Theobald S."/>
            <person name="Frisvad J.C."/>
            <person name="Larsen T.O."/>
            <person name="Kjaerboelling I."/>
            <person name="Rothschild-Mancinelli K."/>
            <person name="Lyhne E.K."/>
            <person name="Kogle M.E."/>
            <person name="Barry K."/>
            <person name="Clum A."/>
            <person name="Na H."/>
            <person name="Ledsgaard L."/>
            <person name="Lin J."/>
            <person name="Lipzen A."/>
            <person name="Kuo A."/>
            <person name="Riley R."/>
            <person name="Mondo S."/>
            <person name="Labutti K."/>
            <person name="Haridas S."/>
            <person name="Pangalinan J."/>
            <person name="Salamov A.A."/>
            <person name="Simmons B.A."/>
            <person name="Magnuson J.K."/>
            <person name="Chen J."/>
            <person name="Drula E."/>
            <person name="Henrissat B."/>
            <person name="Wiebenga A."/>
            <person name="Lubbers R.J."/>
            <person name="Gomes A.C."/>
            <person name="Macurrencykelacurrency M.R."/>
            <person name="Stajich J."/>
            <person name="Grigoriev I.V."/>
            <person name="Mortensen U.H."/>
            <person name="De Vries R.P."/>
            <person name="Baker S.E."/>
            <person name="Andersen M.R."/>
        </authorList>
    </citation>
    <scope>NUCLEOTIDE SEQUENCE [LARGE SCALE GENOMIC DNA]</scope>
    <source>
        <strain evidence="9 10">CBS 449.75</strain>
    </source>
</reference>
<feature type="transmembrane region" description="Helical" evidence="7">
    <location>
        <begin position="164"/>
        <end position="192"/>
    </location>
</feature>
<sequence length="336" mass="37468">MLEGRSKAIIIVIAVTFALSLATVSLRCWVRLRLVRSFGWDDGFMVLAMAFNVSFAICGLVGASFSIGRRLMDLDNPIHDAQMGLLCWYLGQISYILTTTAMRQSIVFLLFRFTFERAHRIALYLVSFFSFAVGMIFLFFTIFQCRPVQFYWHRLTMEGRCLDINMLINIVYFYSSVAAACDLTIGVLPALLIRHLRVSRRTKIGVAIILGIGCVSSAAVLVRIPFLTSLKSVEFLYATYHVSIWSNLEASLGIIAGSLAPLRPLARIIHDAFMSLKSRLHMVKINGIPVVSRQGQKIQLRSYPATDEGTSRGSENRSGVAQGIPSLPDPQTFVVP</sequence>
<dbReference type="InterPro" id="IPR049326">
    <property type="entry name" value="Rhodopsin_dom_fungi"/>
</dbReference>
<evidence type="ECO:0000256" key="6">
    <source>
        <dbReference type="SAM" id="MobiDB-lite"/>
    </source>
</evidence>
<evidence type="ECO:0000259" key="8">
    <source>
        <dbReference type="Pfam" id="PF20684"/>
    </source>
</evidence>
<comment type="subcellular location">
    <subcellularLocation>
        <location evidence="1">Membrane</location>
        <topology evidence="1">Multi-pass membrane protein</topology>
    </subcellularLocation>
</comment>
<evidence type="ECO:0000256" key="4">
    <source>
        <dbReference type="ARBA" id="ARBA00023136"/>
    </source>
</evidence>
<dbReference type="PANTHER" id="PTHR33048:SF140">
    <property type="entry name" value="ATPASE, PUTATIVE (EUROFUNG)-RELATED"/>
    <property type="match status" value="1"/>
</dbReference>
<dbReference type="InterPro" id="IPR052337">
    <property type="entry name" value="SAT4-like"/>
</dbReference>
<feature type="transmembrane region" description="Helical" evidence="7">
    <location>
        <begin position="42"/>
        <end position="68"/>
    </location>
</feature>
<feature type="domain" description="Rhodopsin" evidence="8">
    <location>
        <begin position="26"/>
        <end position="267"/>
    </location>
</feature>
<feature type="transmembrane region" description="Helical" evidence="7">
    <location>
        <begin position="6"/>
        <end position="30"/>
    </location>
</feature>
<comment type="similarity">
    <text evidence="5">Belongs to the SAT4 family.</text>
</comment>
<feature type="region of interest" description="Disordered" evidence="6">
    <location>
        <begin position="302"/>
        <end position="336"/>
    </location>
</feature>
<evidence type="ECO:0000256" key="2">
    <source>
        <dbReference type="ARBA" id="ARBA00022692"/>
    </source>
</evidence>
<gene>
    <name evidence="9" type="ORF">BJX67DRAFT_383476</name>
</gene>
<keyword evidence="3 7" id="KW-1133">Transmembrane helix</keyword>
<keyword evidence="2 7" id="KW-0812">Transmembrane</keyword>
<accession>A0ABR4LJY2</accession>
<evidence type="ECO:0000313" key="10">
    <source>
        <dbReference type="Proteomes" id="UP001610432"/>
    </source>
</evidence>
<dbReference type="GeneID" id="98148544"/>
<feature type="transmembrane region" description="Helical" evidence="7">
    <location>
        <begin position="204"/>
        <end position="224"/>
    </location>
</feature>